<evidence type="ECO:0000259" key="2">
    <source>
        <dbReference type="Pfam" id="PF23622"/>
    </source>
</evidence>
<name>M8CJB9_AEGTA</name>
<dbReference type="InterPro" id="IPR026960">
    <property type="entry name" value="RVT-Znf"/>
</dbReference>
<dbReference type="Pfam" id="PF23622">
    <property type="entry name" value="LRR_At1g61320_AtMIF1"/>
    <property type="match status" value="1"/>
</dbReference>
<accession>M8CJB9</accession>
<dbReference type="SUPFAM" id="SSF52047">
    <property type="entry name" value="RNI-like"/>
    <property type="match status" value="1"/>
</dbReference>
<dbReference type="AlphaFoldDB" id="M8CJB9"/>
<organism evidence="3">
    <name type="scientific">Aegilops tauschii</name>
    <name type="common">Tausch's goatgrass</name>
    <name type="synonym">Aegilops squarrosa</name>
    <dbReference type="NCBI Taxonomy" id="37682"/>
    <lineage>
        <taxon>Eukaryota</taxon>
        <taxon>Viridiplantae</taxon>
        <taxon>Streptophyta</taxon>
        <taxon>Embryophyta</taxon>
        <taxon>Tracheophyta</taxon>
        <taxon>Spermatophyta</taxon>
        <taxon>Magnoliopsida</taxon>
        <taxon>Liliopsida</taxon>
        <taxon>Poales</taxon>
        <taxon>Poaceae</taxon>
        <taxon>BOP clade</taxon>
        <taxon>Pooideae</taxon>
        <taxon>Triticodae</taxon>
        <taxon>Triticeae</taxon>
        <taxon>Triticinae</taxon>
        <taxon>Aegilops</taxon>
    </lineage>
</organism>
<dbReference type="InterPro" id="IPR055357">
    <property type="entry name" value="LRR_At1g61320_AtMIF1"/>
</dbReference>
<dbReference type="PANTHER" id="PTHR34145">
    <property type="entry name" value="OS02G0105600 PROTEIN"/>
    <property type="match status" value="1"/>
</dbReference>
<dbReference type="PANTHER" id="PTHR34145:SF56">
    <property type="entry name" value="F-BOX DOMAIN-CONTAINING PROTEIN"/>
    <property type="match status" value="1"/>
</dbReference>
<dbReference type="InterPro" id="IPR032675">
    <property type="entry name" value="LRR_dom_sf"/>
</dbReference>
<reference evidence="3" key="1">
    <citation type="submission" date="2015-06" db="UniProtKB">
        <authorList>
            <consortium name="EnsemblPlants"/>
        </authorList>
    </citation>
    <scope>IDENTIFICATION</scope>
</reference>
<feature type="domain" description="At1g61320/AtMIF1 LRR" evidence="2">
    <location>
        <begin position="249"/>
        <end position="631"/>
    </location>
</feature>
<sequence length="638" mass="71218">MAWRLEPSGCFSTKSLYAAIAPSLAPEPFSLIWDIHLPLKIRIFLWQWIRGRLPSGVEVRKRNGPGDGMCPLCATVEDSNHVFFNCSTAQFMWSCFRETVGGQWCNSNFPDLLAEINASSPRYRHIIWLCIGILAWTLWNIRNKLVIQKVPLRHGLIASLAKREELTYLQEDKPLGGANLPEIWAHIHSLLSLRDAARAACVSHLFQRSWKCHPDLTFSKETIFDENLYRKNKTSDEKTSNLVRIIYHILRNHSGNGLKALGLEIDDVANISACYLNDWLHLAVKPGIEELALLLHDDLDYNFPCSVLLNGSANTIRDLRLSSCVFRPMAGFSCLRSLTSLELSEVYITGDELGCLLSCSFALEELVLTYCKEITCLKIPCVLQRLSQLVVTDCENLEVIKSKAPNLTVFEYTGGVVEVSIGDAVLDIMISASGWNVVHYARAKLPQMVPNLETLDITSSLATDIPFSPGKFLHLKHLCISFMVSAGAFCPDYDYFSLVSFLDACPSLETLMLCVTQQSVEHDSVLGDSSHLRQMPGHCHDSIKDVKIIGFCSAKSMVELTVHILENAVSLERLTLDTVCYDLRCSDGASKCSVGNMNMIMEAHKALVVVRSYILEKVPSTVELNVVEPCSQCHAVEN</sequence>
<dbReference type="InterPro" id="IPR036047">
    <property type="entry name" value="F-box-like_dom_sf"/>
</dbReference>
<dbReference type="SUPFAM" id="SSF81383">
    <property type="entry name" value="F-box domain"/>
    <property type="match status" value="1"/>
</dbReference>
<dbReference type="Gene3D" id="3.80.10.10">
    <property type="entry name" value="Ribonuclease Inhibitor"/>
    <property type="match status" value="1"/>
</dbReference>
<dbReference type="EnsemblPlants" id="EMT23441">
    <property type="protein sequence ID" value="EMT23441"/>
    <property type="gene ID" value="F775_04286"/>
</dbReference>
<dbReference type="InterPro" id="IPR053772">
    <property type="entry name" value="At1g61320/At1g61330-like"/>
</dbReference>
<evidence type="ECO:0000313" key="3">
    <source>
        <dbReference type="EnsemblPlants" id="EMT23441"/>
    </source>
</evidence>
<feature type="domain" description="Reverse transcriptase zinc-binding" evidence="1">
    <location>
        <begin position="11"/>
        <end position="93"/>
    </location>
</feature>
<dbReference type="Pfam" id="PF13966">
    <property type="entry name" value="zf-RVT"/>
    <property type="match status" value="1"/>
</dbReference>
<evidence type="ECO:0000259" key="1">
    <source>
        <dbReference type="Pfam" id="PF13966"/>
    </source>
</evidence>
<proteinExistence type="predicted"/>
<protein>
    <submittedName>
        <fullName evidence="3">Uncharacterized protein</fullName>
    </submittedName>
</protein>